<keyword evidence="4 6" id="KW-0408">Iron</keyword>
<reference evidence="7 8" key="1">
    <citation type="journal article" date="2015" name="BMC Genomics">
        <title>The genome of the truffle-parasite Tolypocladium ophioglossoides and the evolution of antifungal peptaibiotics.</title>
        <authorList>
            <person name="Quandt C.A."/>
            <person name="Bushley K.E."/>
            <person name="Spatafora J.W."/>
        </authorList>
    </citation>
    <scope>NUCLEOTIDE SEQUENCE [LARGE SCALE GENOMIC DNA]</scope>
    <source>
        <strain evidence="7 8">CBS 100239</strain>
    </source>
</reference>
<feature type="non-terminal residue" evidence="7">
    <location>
        <position position="474"/>
    </location>
</feature>
<dbReference type="CDD" id="cd11040">
    <property type="entry name" value="CYP7_CYP8-like"/>
    <property type="match status" value="1"/>
</dbReference>
<sequence>MLTFILLAFSVSSIYFLSRLFCVGHDHREPLLVAPRIPFVGHLINIVRQGSAYYGKLSKQYNVPIFTLGVPGGKIYIVTSPSLVQAIDRRSKRISFAPYVVQFAKRILIPSQRGIETLKENIFQENGPVGLRSETLRVMHDTLAPSEYLDSMTKAMLKSLAGHFGTRIHGEGEVVDLFGWTRNFVTRASTDPVYGTEKNPIRDPAVSRAIWAIDENFALLGLNIFPSLLAPKASHGRKLFFDAMSRYYAADGHKTASALIQSRLQVNRKYGVSQADIEHFDLAVCIGLLVNTVASTAWVLFYVYSDSSLLARVRKEIYESLALARGDEVLRVNIRQVVADRQFLTSLVREVLRVQSTNASGRIVLEDTLIDNRFLLKKNSFLLIPSAEVHSSESAWGPTASQFDPERFVKQKAAQPGHKAPAAALRTFGSGASVCPGRHFAESEILAVLVIMALRFDLSPVDDGEWRMPKTRSH</sequence>
<dbReference type="PRINTS" id="PR00465">
    <property type="entry name" value="EP450IV"/>
</dbReference>
<keyword evidence="5" id="KW-0560">Oxidoreductase</keyword>
<dbReference type="GO" id="GO:0004497">
    <property type="term" value="F:monooxygenase activity"/>
    <property type="evidence" value="ECO:0007669"/>
    <property type="project" value="UniProtKB-KW"/>
</dbReference>
<evidence type="ECO:0000256" key="5">
    <source>
        <dbReference type="ARBA" id="ARBA00023033"/>
    </source>
</evidence>
<evidence type="ECO:0000256" key="1">
    <source>
        <dbReference type="ARBA" id="ARBA00001971"/>
    </source>
</evidence>
<evidence type="ECO:0000256" key="3">
    <source>
        <dbReference type="ARBA" id="ARBA00022723"/>
    </source>
</evidence>
<keyword evidence="3 6" id="KW-0479">Metal-binding</keyword>
<comment type="cofactor">
    <cofactor evidence="1 6">
        <name>heme</name>
        <dbReference type="ChEBI" id="CHEBI:30413"/>
    </cofactor>
</comment>
<evidence type="ECO:0000256" key="2">
    <source>
        <dbReference type="ARBA" id="ARBA00010617"/>
    </source>
</evidence>
<evidence type="ECO:0000256" key="6">
    <source>
        <dbReference type="PIRSR" id="PIRSR602403-1"/>
    </source>
</evidence>
<dbReference type="PANTHER" id="PTHR47582:SF1">
    <property type="entry name" value="P450, PUTATIVE (EUROFUNG)-RELATED"/>
    <property type="match status" value="1"/>
</dbReference>
<comment type="similarity">
    <text evidence="2">Belongs to the cytochrome P450 family.</text>
</comment>
<accession>A0A0L0NKP5</accession>
<dbReference type="Pfam" id="PF00067">
    <property type="entry name" value="p450"/>
    <property type="match status" value="1"/>
</dbReference>
<dbReference type="InterPro" id="IPR036396">
    <property type="entry name" value="Cyt_P450_sf"/>
</dbReference>
<organism evidence="7 8">
    <name type="scientific">Tolypocladium ophioglossoides (strain CBS 100239)</name>
    <name type="common">Snaketongue truffleclub</name>
    <name type="synonym">Elaphocordyceps ophioglossoides</name>
    <dbReference type="NCBI Taxonomy" id="1163406"/>
    <lineage>
        <taxon>Eukaryota</taxon>
        <taxon>Fungi</taxon>
        <taxon>Dikarya</taxon>
        <taxon>Ascomycota</taxon>
        <taxon>Pezizomycotina</taxon>
        <taxon>Sordariomycetes</taxon>
        <taxon>Hypocreomycetidae</taxon>
        <taxon>Hypocreales</taxon>
        <taxon>Ophiocordycipitaceae</taxon>
        <taxon>Tolypocladium</taxon>
    </lineage>
</organism>
<dbReference type="AlphaFoldDB" id="A0A0L0NKP5"/>
<dbReference type="PANTHER" id="PTHR47582">
    <property type="entry name" value="P450, PUTATIVE (EUROFUNG)-RELATED"/>
    <property type="match status" value="1"/>
</dbReference>
<comment type="caution">
    <text evidence="7">The sequence shown here is derived from an EMBL/GenBank/DDBJ whole genome shotgun (WGS) entry which is preliminary data.</text>
</comment>
<dbReference type="STRING" id="1163406.A0A0L0NKP5"/>
<proteinExistence type="inferred from homology"/>
<dbReference type="Proteomes" id="UP000036947">
    <property type="component" value="Unassembled WGS sequence"/>
</dbReference>
<dbReference type="Gene3D" id="1.10.630.10">
    <property type="entry name" value="Cytochrome P450"/>
    <property type="match status" value="1"/>
</dbReference>
<dbReference type="GO" id="GO:0020037">
    <property type="term" value="F:heme binding"/>
    <property type="evidence" value="ECO:0007669"/>
    <property type="project" value="InterPro"/>
</dbReference>
<keyword evidence="6" id="KW-0349">Heme</keyword>
<protein>
    <submittedName>
        <fullName evidence="7">25-hydroxycholesterol 7-alpha-hydroxylase</fullName>
    </submittedName>
</protein>
<gene>
    <name evidence="7" type="ORF">TOPH_00771</name>
</gene>
<dbReference type="GO" id="GO:0005506">
    <property type="term" value="F:iron ion binding"/>
    <property type="evidence" value="ECO:0007669"/>
    <property type="project" value="InterPro"/>
</dbReference>
<name>A0A0L0NKP5_TOLOC</name>
<evidence type="ECO:0000313" key="7">
    <source>
        <dbReference type="EMBL" id="KND94614.1"/>
    </source>
</evidence>
<feature type="binding site" description="axial binding residue" evidence="6">
    <location>
        <position position="435"/>
    </location>
    <ligand>
        <name>heme</name>
        <dbReference type="ChEBI" id="CHEBI:30413"/>
    </ligand>
    <ligandPart>
        <name>Fe</name>
        <dbReference type="ChEBI" id="CHEBI:18248"/>
    </ligandPart>
</feature>
<dbReference type="GO" id="GO:0016705">
    <property type="term" value="F:oxidoreductase activity, acting on paired donors, with incorporation or reduction of molecular oxygen"/>
    <property type="evidence" value="ECO:0007669"/>
    <property type="project" value="InterPro"/>
</dbReference>
<dbReference type="InterPro" id="IPR001128">
    <property type="entry name" value="Cyt_P450"/>
</dbReference>
<evidence type="ECO:0000256" key="4">
    <source>
        <dbReference type="ARBA" id="ARBA00023004"/>
    </source>
</evidence>
<dbReference type="EMBL" id="LFRF01000002">
    <property type="protein sequence ID" value="KND94614.1"/>
    <property type="molecule type" value="Genomic_DNA"/>
</dbReference>
<dbReference type="SUPFAM" id="SSF48264">
    <property type="entry name" value="Cytochrome P450"/>
    <property type="match status" value="1"/>
</dbReference>
<evidence type="ECO:0000313" key="8">
    <source>
        <dbReference type="Proteomes" id="UP000036947"/>
    </source>
</evidence>
<keyword evidence="5" id="KW-0503">Monooxygenase</keyword>
<dbReference type="OrthoDB" id="4917114at2759"/>
<keyword evidence="8" id="KW-1185">Reference proteome</keyword>
<dbReference type="InterPro" id="IPR002403">
    <property type="entry name" value="Cyt_P450_E_grp-IV"/>
</dbReference>
<dbReference type="InterPro" id="IPR053007">
    <property type="entry name" value="CYP450_monoxygenase_sec-met"/>
</dbReference>